<feature type="signal peptide" evidence="1">
    <location>
        <begin position="1"/>
        <end position="20"/>
    </location>
</feature>
<feature type="chain" id="PRO_5045050200" evidence="1">
    <location>
        <begin position="21"/>
        <end position="189"/>
    </location>
</feature>
<evidence type="ECO:0000313" key="2">
    <source>
        <dbReference type="EMBL" id="MBD2714082.1"/>
    </source>
</evidence>
<reference evidence="2 3" key="1">
    <citation type="submission" date="2020-09" db="EMBL/GenBank/DDBJ databases">
        <authorList>
            <person name="Kim M.K."/>
        </authorList>
    </citation>
    <scope>NUCLEOTIDE SEQUENCE [LARGE SCALE GENOMIC DNA]</scope>
    <source>
        <strain evidence="2 3">BT646</strain>
    </source>
</reference>
<name>A0ABR8JBJ5_9BACT</name>
<protein>
    <submittedName>
        <fullName evidence="2">Uncharacterized protein</fullName>
    </submittedName>
</protein>
<gene>
    <name evidence="2" type="ORF">IC231_03430</name>
</gene>
<proteinExistence type="predicted"/>
<keyword evidence="1" id="KW-0732">Signal</keyword>
<dbReference type="EMBL" id="JACWZZ010000001">
    <property type="protein sequence ID" value="MBD2714082.1"/>
    <property type="molecule type" value="Genomic_DNA"/>
</dbReference>
<organism evidence="2 3">
    <name type="scientific">Hymenobacter duratus</name>
    <dbReference type="NCBI Taxonomy" id="2771356"/>
    <lineage>
        <taxon>Bacteria</taxon>
        <taxon>Pseudomonadati</taxon>
        <taxon>Bacteroidota</taxon>
        <taxon>Cytophagia</taxon>
        <taxon>Cytophagales</taxon>
        <taxon>Hymenobacteraceae</taxon>
        <taxon>Hymenobacter</taxon>
    </lineage>
</organism>
<evidence type="ECO:0000313" key="3">
    <source>
        <dbReference type="Proteomes" id="UP000642468"/>
    </source>
</evidence>
<comment type="caution">
    <text evidence="2">The sequence shown here is derived from an EMBL/GenBank/DDBJ whole genome shotgun (WGS) entry which is preliminary data.</text>
</comment>
<keyword evidence="3" id="KW-1185">Reference proteome</keyword>
<sequence>MNTIALVLIISFAINMQCHAQTRNNTEKWLFEKLSKYYIKEYVVGELHWDKPHIFEYADGTPAYRCFSFDTYSVKRISDHDIVEYRINHNIYFDKIKSFKIIPSKDDKNIQFIMLACHECVSVTQTNSAPANKDMLKDFRFTFPTQQHNELMFPLAMQFEPDLSARLTKALNHLIMLNNSSVFPKKEDF</sequence>
<accession>A0ABR8JBJ5</accession>
<evidence type="ECO:0000256" key="1">
    <source>
        <dbReference type="SAM" id="SignalP"/>
    </source>
</evidence>
<dbReference type="Proteomes" id="UP000642468">
    <property type="component" value="Unassembled WGS sequence"/>
</dbReference>
<dbReference type="RefSeq" id="WP_190783196.1">
    <property type="nucleotide sequence ID" value="NZ_JACWZZ010000001.1"/>
</dbReference>